<evidence type="ECO:0000313" key="5">
    <source>
        <dbReference type="EMBL" id="SEQ07312.1"/>
    </source>
</evidence>
<dbReference type="Gene3D" id="2.70.70.10">
    <property type="entry name" value="Glucose Permease (Domain IIA)"/>
    <property type="match status" value="1"/>
</dbReference>
<dbReference type="InterPro" id="IPR011055">
    <property type="entry name" value="Dup_hybrid_motif"/>
</dbReference>
<evidence type="ECO:0000256" key="1">
    <source>
        <dbReference type="ARBA" id="ARBA00022729"/>
    </source>
</evidence>
<name>A0A1H9D1D7_9GAMM</name>
<dbReference type="PANTHER" id="PTHR21666">
    <property type="entry name" value="PEPTIDASE-RELATED"/>
    <property type="match status" value="1"/>
</dbReference>
<dbReference type="CDD" id="cd12797">
    <property type="entry name" value="M23_peptidase"/>
    <property type="match status" value="1"/>
</dbReference>
<protein>
    <submittedName>
        <fullName evidence="5">Murein DD-endopeptidase MepM and murein hydrolase activator NlpD, contain LysM domain</fullName>
    </submittedName>
</protein>
<accession>A0A1H9D1D7</accession>
<keyword evidence="3" id="KW-0472">Membrane</keyword>
<feature type="transmembrane region" description="Helical" evidence="3">
    <location>
        <begin position="28"/>
        <end position="48"/>
    </location>
</feature>
<keyword evidence="2" id="KW-0175">Coiled coil</keyword>
<sequence>MLRKKLVITLTTARGSRQYTLGQLARYLLALFLVMSVCSFFVSNLLLVKTSDELDDLEQGINSLASQYEMTLGAQELQKGQLDQLSTTLQELKVERDHLQEENLRIGELNETLDASLYGLEDLLGLPPSEEMTSDRADALTVMTNQRLFFLSVLPNGEPTQGIRITDGFGMRMHPIHKKRIMHNGIDFKADIGTPVYATADGAVEYAGLHKQSGFGKLIILQHALGFKTYYAHLSDVKVKSGTFVSKGQLIGLTGNSGISTGPHLHYEVRYLFRPVDPAPFVAWNISNFESLFSEVKGVKWASLRKMYPLNQALQTAQQ</sequence>
<dbReference type="SUPFAM" id="SSF51261">
    <property type="entry name" value="Duplicated hybrid motif"/>
    <property type="match status" value="1"/>
</dbReference>
<evidence type="ECO:0000259" key="4">
    <source>
        <dbReference type="Pfam" id="PF01551"/>
    </source>
</evidence>
<dbReference type="GO" id="GO:0004222">
    <property type="term" value="F:metalloendopeptidase activity"/>
    <property type="evidence" value="ECO:0007669"/>
    <property type="project" value="TreeGrafter"/>
</dbReference>
<dbReference type="Pfam" id="PF01551">
    <property type="entry name" value="Peptidase_M23"/>
    <property type="match status" value="1"/>
</dbReference>
<keyword evidence="6" id="KW-1185">Reference proteome</keyword>
<keyword evidence="3" id="KW-1133">Transmembrane helix</keyword>
<reference evidence="6" key="1">
    <citation type="submission" date="2016-10" db="EMBL/GenBank/DDBJ databases">
        <authorList>
            <person name="Varghese N."/>
            <person name="Submissions S."/>
        </authorList>
    </citation>
    <scope>NUCLEOTIDE SEQUENCE [LARGE SCALE GENOMIC DNA]</scope>
    <source>
        <strain evidence="6">DSM 18887</strain>
    </source>
</reference>
<proteinExistence type="predicted"/>
<evidence type="ECO:0000256" key="2">
    <source>
        <dbReference type="SAM" id="Coils"/>
    </source>
</evidence>
<dbReference type="RefSeq" id="WP_091352963.1">
    <property type="nucleotide sequence ID" value="NZ_AP025284.1"/>
</dbReference>
<feature type="domain" description="M23ase beta-sheet core" evidence="4">
    <location>
        <begin position="182"/>
        <end position="278"/>
    </location>
</feature>
<dbReference type="PANTHER" id="PTHR21666:SF289">
    <property type="entry name" value="L-ALA--D-GLU ENDOPEPTIDASE"/>
    <property type="match status" value="1"/>
</dbReference>
<keyword evidence="5" id="KW-0378">Hydrolase</keyword>
<keyword evidence="1" id="KW-0732">Signal</keyword>
<dbReference type="InterPro" id="IPR016047">
    <property type="entry name" value="M23ase_b-sheet_dom"/>
</dbReference>
<dbReference type="Proteomes" id="UP000198749">
    <property type="component" value="Unassembled WGS sequence"/>
</dbReference>
<dbReference type="FunFam" id="2.70.70.10:FF:000006">
    <property type="entry name" value="M23 family peptidase"/>
    <property type="match status" value="1"/>
</dbReference>
<evidence type="ECO:0000313" key="6">
    <source>
        <dbReference type="Proteomes" id="UP000198749"/>
    </source>
</evidence>
<dbReference type="InterPro" id="IPR050570">
    <property type="entry name" value="Cell_wall_metabolism_enzyme"/>
</dbReference>
<dbReference type="AlphaFoldDB" id="A0A1H9D1D7"/>
<evidence type="ECO:0000256" key="3">
    <source>
        <dbReference type="SAM" id="Phobius"/>
    </source>
</evidence>
<dbReference type="OrthoDB" id="9805070at2"/>
<gene>
    <name evidence="5" type="ORF">SAMN03080615_00291</name>
</gene>
<organism evidence="5 6">
    <name type="scientific">Amphritea atlantica</name>
    <dbReference type="NCBI Taxonomy" id="355243"/>
    <lineage>
        <taxon>Bacteria</taxon>
        <taxon>Pseudomonadati</taxon>
        <taxon>Pseudomonadota</taxon>
        <taxon>Gammaproteobacteria</taxon>
        <taxon>Oceanospirillales</taxon>
        <taxon>Oceanospirillaceae</taxon>
        <taxon>Amphritea</taxon>
    </lineage>
</organism>
<keyword evidence="3" id="KW-0812">Transmembrane</keyword>
<dbReference type="STRING" id="355243.SAMN03080615_00291"/>
<feature type="coiled-coil region" evidence="2">
    <location>
        <begin position="47"/>
        <end position="109"/>
    </location>
</feature>
<dbReference type="EMBL" id="FOGB01000001">
    <property type="protein sequence ID" value="SEQ07312.1"/>
    <property type="molecule type" value="Genomic_DNA"/>
</dbReference>